<evidence type="ECO:0000256" key="6">
    <source>
        <dbReference type="ARBA" id="ARBA00023136"/>
    </source>
</evidence>
<dbReference type="EMBL" id="NXLT01000002">
    <property type="protein sequence ID" value="RDU67783.1"/>
    <property type="molecule type" value="Genomic_DNA"/>
</dbReference>
<dbReference type="AlphaFoldDB" id="A0A3D8IRQ9"/>
<keyword evidence="3" id="KW-1003">Cell membrane</keyword>
<dbReference type="OrthoDB" id="9791874at2"/>
<dbReference type="RefSeq" id="WP_115570609.1">
    <property type="nucleotide sequence ID" value="NZ_NXLT01000002.1"/>
</dbReference>
<comment type="similarity">
    <text evidence="2">Belongs to the UPF0126 family.</text>
</comment>
<evidence type="ECO:0000259" key="8">
    <source>
        <dbReference type="Pfam" id="PF03458"/>
    </source>
</evidence>
<evidence type="ECO:0000256" key="1">
    <source>
        <dbReference type="ARBA" id="ARBA00004651"/>
    </source>
</evidence>
<sequence>MSYPISDTTLLHTLFVVGIIVEAITGALAAGRHKMDLFGVMFIALVTAIGGGSIRDVLLGTYPLTWVENPSYVIIICVSAILTTLIPKKLVRFEKVFLSLDALGLVVFSIIGAQVAMKNGHGFIIAVSAACITGIFGGILRDIFCNRIPLVFQKELYAGVSMIAATLYYVLVVGVGVDSLLAVLITLVFGTLLRLLAIGYKLNLPTFSYEDTHKSHK</sequence>
<evidence type="ECO:0000256" key="5">
    <source>
        <dbReference type="ARBA" id="ARBA00022989"/>
    </source>
</evidence>
<feature type="transmembrane region" description="Helical" evidence="7">
    <location>
        <begin position="181"/>
        <end position="200"/>
    </location>
</feature>
<dbReference type="InterPro" id="IPR005115">
    <property type="entry name" value="Gly_transporter"/>
</dbReference>
<feature type="transmembrane region" description="Helical" evidence="7">
    <location>
        <begin position="123"/>
        <end position="144"/>
    </location>
</feature>
<feature type="domain" description="Glycine transporter" evidence="8">
    <location>
        <begin position="100"/>
        <end position="171"/>
    </location>
</feature>
<feature type="transmembrane region" description="Helical" evidence="7">
    <location>
        <begin position="70"/>
        <end position="86"/>
    </location>
</feature>
<evidence type="ECO:0000313" key="9">
    <source>
        <dbReference type="EMBL" id="RDU67783.1"/>
    </source>
</evidence>
<comment type="subcellular location">
    <subcellularLocation>
        <location evidence="1">Cell membrane</location>
        <topology evidence="1">Multi-pass membrane protein</topology>
    </subcellularLocation>
</comment>
<dbReference type="GO" id="GO:0005886">
    <property type="term" value="C:plasma membrane"/>
    <property type="evidence" value="ECO:0007669"/>
    <property type="project" value="UniProtKB-SubCell"/>
</dbReference>
<dbReference type="Proteomes" id="UP000256514">
    <property type="component" value="Unassembled WGS sequence"/>
</dbReference>
<organism evidence="9 10">
    <name type="scientific">Helicobacter equorum</name>
    <dbReference type="NCBI Taxonomy" id="361872"/>
    <lineage>
        <taxon>Bacteria</taxon>
        <taxon>Pseudomonadati</taxon>
        <taxon>Campylobacterota</taxon>
        <taxon>Epsilonproteobacteria</taxon>
        <taxon>Campylobacterales</taxon>
        <taxon>Helicobacteraceae</taxon>
        <taxon>Helicobacter</taxon>
    </lineage>
</organism>
<feature type="domain" description="Glycine transporter" evidence="8">
    <location>
        <begin position="14"/>
        <end position="86"/>
    </location>
</feature>
<comment type="caution">
    <text evidence="9">The sequence shown here is derived from an EMBL/GenBank/DDBJ whole genome shotgun (WGS) entry which is preliminary data.</text>
</comment>
<dbReference type="Pfam" id="PF03458">
    <property type="entry name" value="Gly_transporter"/>
    <property type="match status" value="2"/>
</dbReference>
<feature type="transmembrane region" description="Helical" evidence="7">
    <location>
        <begin position="98"/>
        <end position="117"/>
    </location>
</feature>
<proteinExistence type="inferred from homology"/>
<evidence type="ECO:0000256" key="2">
    <source>
        <dbReference type="ARBA" id="ARBA00008193"/>
    </source>
</evidence>
<feature type="transmembrane region" description="Helical" evidence="7">
    <location>
        <begin position="37"/>
        <end position="58"/>
    </location>
</feature>
<evidence type="ECO:0000313" key="10">
    <source>
        <dbReference type="Proteomes" id="UP000256514"/>
    </source>
</evidence>
<feature type="transmembrane region" description="Helical" evidence="7">
    <location>
        <begin position="156"/>
        <end position="175"/>
    </location>
</feature>
<feature type="transmembrane region" description="Helical" evidence="7">
    <location>
        <begin position="12"/>
        <end position="30"/>
    </location>
</feature>
<dbReference type="PANTHER" id="PTHR30506:SF3">
    <property type="entry name" value="UPF0126 INNER MEMBRANE PROTEIN YADS-RELATED"/>
    <property type="match status" value="1"/>
</dbReference>
<reference evidence="9 10" key="1">
    <citation type="submission" date="2018-04" db="EMBL/GenBank/DDBJ databases">
        <title>Novel Campyloabacter and Helicobacter Species and Strains.</title>
        <authorList>
            <person name="Mannion A.J."/>
            <person name="Shen Z."/>
            <person name="Fox J.G."/>
        </authorList>
    </citation>
    <scope>NUCLEOTIDE SEQUENCE [LARGE SCALE GENOMIC DNA]</scope>
    <source>
        <strain evidence="9 10">MIT 12-6600</strain>
    </source>
</reference>
<keyword evidence="6 7" id="KW-0472">Membrane</keyword>
<evidence type="ECO:0000256" key="7">
    <source>
        <dbReference type="SAM" id="Phobius"/>
    </source>
</evidence>
<keyword evidence="4 7" id="KW-0812">Transmembrane</keyword>
<gene>
    <name evidence="9" type="ORF">CQA54_02315</name>
</gene>
<protein>
    <recommendedName>
        <fullName evidence="8">Glycine transporter domain-containing protein</fullName>
    </recommendedName>
</protein>
<dbReference type="PANTHER" id="PTHR30506">
    <property type="entry name" value="INNER MEMBRANE PROTEIN"/>
    <property type="match status" value="1"/>
</dbReference>
<name>A0A3D8IRQ9_9HELI</name>
<evidence type="ECO:0000256" key="3">
    <source>
        <dbReference type="ARBA" id="ARBA00022475"/>
    </source>
</evidence>
<keyword evidence="10" id="KW-1185">Reference proteome</keyword>
<keyword evidence="5 7" id="KW-1133">Transmembrane helix</keyword>
<accession>A0A3D8IRQ9</accession>
<evidence type="ECO:0000256" key="4">
    <source>
        <dbReference type="ARBA" id="ARBA00022692"/>
    </source>
</evidence>